<dbReference type="SFLD" id="SFLDG00358">
    <property type="entry name" value="Main_(cytGST)"/>
    <property type="match status" value="1"/>
</dbReference>
<evidence type="ECO:0000256" key="2">
    <source>
        <dbReference type="RuleBase" id="RU003494"/>
    </source>
</evidence>
<dbReference type="GO" id="GO:0005737">
    <property type="term" value="C:cytoplasm"/>
    <property type="evidence" value="ECO:0007669"/>
    <property type="project" value="TreeGrafter"/>
</dbReference>
<dbReference type="PANTHER" id="PTHR43986:SF1">
    <property type="entry name" value="ELONGATION FACTOR 1-GAMMA"/>
    <property type="match status" value="1"/>
</dbReference>
<dbReference type="SUPFAM" id="SSF47616">
    <property type="entry name" value="GST C-terminal domain-like"/>
    <property type="match status" value="1"/>
</dbReference>
<accession>A0A0C3DNG3</accession>
<dbReference type="Gene3D" id="1.20.1050.10">
    <property type="match status" value="1"/>
</dbReference>
<dbReference type="InterPro" id="IPR004045">
    <property type="entry name" value="Glutathione_S-Trfase_N"/>
</dbReference>
<organism evidence="5 6">
    <name type="scientific">Oidiodendron maius (strain Zn)</name>
    <dbReference type="NCBI Taxonomy" id="913774"/>
    <lineage>
        <taxon>Eukaryota</taxon>
        <taxon>Fungi</taxon>
        <taxon>Dikarya</taxon>
        <taxon>Ascomycota</taxon>
        <taxon>Pezizomycotina</taxon>
        <taxon>Leotiomycetes</taxon>
        <taxon>Leotiomycetes incertae sedis</taxon>
        <taxon>Myxotrichaceae</taxon>
        <taxon>Oidiodendron</taxon>
    </lineage>
</organism>
<evidence type="ECO:0000313" key="5">
    <source>
        <dbReference type="EMBL" id="KIN03573.1"/>
    </source>
</evidence>
<comment type="similarity">
    <text evidence="1 2">Belongs to the GST superfamily.</text>
</comment>
<evidence type="ECO:0000259" key="4">
    <source>
        <dbReference type="PROSITE" id="PS50405"/>
    </source>
</evidence>
<keyword evidence="6" id="KW-1185">Reference proteome</keyword>
<evidence type="ECO:0000313" key="6">
    <source>
        <dbReference type="Proteomes" id="UP000054321"/>
    </source>
</evidence>
<dbReference type="InterPro" id="IPR010987">
    <property type="entry name" value="Glutathione-S-Trfase_C-like"/>
</dbReference>
<dbReference type="SUPFAM" id="SSF52833">
    <property type="entry name" value="Thioredoxin-like"/>
    <property type="match status" value="1"/>
</dbReference>
<dbReference type="InterPro" id="IPR040079">
    <property type="entry name" value="Glutathione_S-Trfase"/>
</dbReference>
<evidence type="ECO:0000256" key="1">
    <source>
        <dbReference type="ARBA" id="ARBA00007409"/>
    </source>
</evidence>
<reference evidence="5 6" key="1">
    <citation type="submission" date="2014-04" db="EMBL/GenBank/DDBJ databases">
        <authorList>
            <consortium name="DOE Joint Genome Institute"/>
            <person name="Kuo A."/>
            <person name="Martino E."/>
            <person name="Perotto S."/>
            <person name="Kohler A."/>
            <person name="Nagy L.G."/>
            <person name="Floudas D."/>
            <person name="Copeland A."/>
            <person name="Barry K.W."/>
            <person name="Cichocki N."/>
            <person name="Veneault-Fourrey C."/>
            <person name="LaButti K."/>
            <person name="Lindquist E.A."/>
            <person name="Lipzen A."/>
            <person name="Lundell T."/>
            <person name="Morin E."/>
            <person name="Murat C."/>
            <person name="Sun H."/>
            <person name="Tunlid A."/>
            <person name="Henrissat B."/>
            <person name="Grigoriev I.V."/>
            <person name="Hibbett D.S."/>
            <person name="Martin F."/>
            <person name="Nordberg H.P."/>
            <person name="Cantor M.N."/>
            <person name="Hua S.X."/>
        </authorList>
    </citation>
    <scope>NUCLEOTIDE SEQUENCE [LARGE SCALE GENOMIC DNA]</scope>
    <source>
        <strain evidence="5 6">Zn</strain>
    </source>
</reference>
<dbReference type="InterPro" id="IPR036249">
    <property type="entry name" value="Thioredoxin-like_sf"/>
</dbReference>
<dbReference type="InterPro" id="IPR036282">
    <property type="entry name" value="Glutathione-S-Trfase_C_sf"/>
</dbReference>
<dbReference type="CDD" id="cd03044">
    <property type="entry name" value="GST_N_EF1Bgamma"/>
    <property type="match status" value="1"/>
</dbReference>
<feature type="domain" description="GST N-terminal" evidence="3">
    <location>
        <begin position="2"/>
        <end position="81"/>
    </location>
</feature>
<dbReference type="InterPro" id="IPR050802">
    <property type="entry name" value="EF-GSTs"/>
</dbReference>
<protein>
    <submittedName>
        <fullName evidence="5">Uncharacterized protein</fullName>
    </submittedName>
</protein>
<feature type="domain" description="GST C-terminal" evidence="4">
    <location>
        <begin position="86"/>
        <end position="217"/>
    </location>
</feature>
<dbReference type="Gene3D" id="3.40.30.10">
    <property type="entry name" value="Glutaredoxin"/>
    <property type="match status" value="1"/>
</dbReference>
<dbReference type="OrthoDB" id="249703at2759"/>
<name>A0A0C3DNG3_OIDMZ</name>
<dbReference type="EMBL" id="KN832873">
    <property type="protein sequence ID" value="KIN03573.1"/>
    <property type="molecule type" value="Genomic_DNA"/>
</dbReference>
<dbReference type="AlphaFoldDB" id="A0A0C3DNG3"/>
<dbReference type="STRING" id="913774.A0A0C3DNG3"/>
<dbReference type="HOGENOM" id="CLU_011226_3_2_1"/>
<dbReference type="GO" id="GO:0005634">
    <property type="term" value="C:nucleus"/>
    <property type="evidence" value="ECO:0007669"/>
    <property type="project" value="TreeGrafter"/>
</dbReference>
<dbReference type="PROSITE" id="PS50404">
    <property type="entry name" value="GST_NTER"/>
    <property type="match status" value="1"/>
</dbReference>
<dbReference type="SFLD" id="SFLDS00019">
    <property type="entry name" value="Glutathione_Transferase_(cytos"/>
    <property type="match status" value="1"/>
</dbReference>
<dbReference type="InterPro" id="IPR004046">
    <property type="entry name" value="GST_C"/>
</dbReference>
<dbReference type="FunFam" id="1.20.1050.10:FF:000006">
    <property type="entry name" value="Elongation factor 1 gamma"/>
    <property type="match status" value="1"/>
</dbReference>
<dbReference type="FunFam" id="3.40.30.10:FF:000142">
    <property type="entry name" value="Elongation factor 1 gamma"/>
    <property type="match status" value="1"/>
</dbReference>
<dbReference type="Pfam" id="PF00043">
    <property type="entry name" value="GST_C"/>
    <property type="match status" value="1"/>
</dbReference>
<dbReference type="InParanoid" id="A0A0C3DNG3"/>
<gene>
    <name evidence="5" type="ORF">OIDMADRAFT_116917</name>
</gene>
<dbReference type="PROSITE" id="PS50405">
    <property type="entry name" value="GST_CTER"/>
    <property type="match status" value="1"/>
</dbReference>
<dbReference type="Pfam" id="PF02798">
    <property type="entry name" value="GST_N"/>
    <property type="match status" value="1"/>
</dbReference>
<sequence length="221" mass="24555">MSFGKLYGFHGNSRSTVLLVIAKENNLDIEFAEVKPPNVDAAYLKLNPLARVPTFVGSDGLLLTEVMAVAIYFSSQVEDTTLLGSSKADFASIIRWMSFTNSEVLPKLGGWFRPLIGMDPFNKARVEDSKKAALKALRVLEQHLQLHTYLVIGTVTLADFFAASMLSRGFAYVLDTAWCFENPNTTRWYKEITSLPSWKAVIPSAKMIEVALKYPPTDGQP</sequence>
<evidence type="ECO:0000259" key="3">
    <source>
        <dbReference type="PROSITE" id="PS50404"/>
    </source>
</evidence>
<dbReference type="CDD" id="cd03181">
    <property type="entry name" value="GST_C_EF1Bgamma_like"/>
    <property type="match status" value="1"/>
</dbReference>
<dbReference type="PANTHER" id="PTHR43986">
    <property type="entry name" value="ELONGATION FACTOR 1-GAMMA"/>
    <property type="match status" value="1"/>
</dbReference>
<reference evidence="6" key="2">
    <citation type="submission" date="2015-01" db="EMBL/GenBank/DDBJ databases">
        <title>Evolutionary Origins and Diversification of the Mycorrhizal Mutualists.</title>
        <authorList>
            <consortium name="DOE Joint Genome Institute"/>
            <consortium name="Mycorrhizal Genomics Consortium"/>
            <person name="Kohler A."/>
            <person name="Kuo A."/>
            <person name="Nagy L.G."/>
            <person name="Floudas D."/>
            <person name="Copeland A."/>
            <person name="Barry K.W."/>
            <person name="Cichocki N."/>
            <person name="Veneault-Fourrey C."/>
            <person name="LaButti K."/>
            <person name="Lindquist E.A."/>
            <person name="Lipzen A."/>
            <person name="Lundell T."/>
            <person name="Morin E."/>
            <person name="Murat C."/>
            <person name="Riley R."/>
            <person name="Ohm R."/>
            <person name="Sun H."/>
            <person name="Tunlid A."/>
            <person name="Henrissat B."/>
            <person name="Grigoriev I.V."/>
            <person name="Hibbett D.S."/>
            <person name="Martin F."/>
        </authorList>
    </citation>
    <scope>NUCLEOTIDE SEQUENCE [LARGE SCALE GENOMIC DNA]</scope>
    <source>
        <strain evidence="6">Zn</strain>
    </source>
</reference>
<dbReference type="Proteomes" id="UP000054321">
    <property type="component" value="Unassembled WGS sequence"/>
</dbReference>
<proteinExistence type="inferred from homology"/>